<protein>
    <submittedName>
        <fullName evidence="2">14626_t:CDS:1</fullName>
    </submittedName>
</protein>
<evidence type="ECO:0000256" key="1">
    <source>
        <dbReference type="SAM" id="Coils"/>
    </source>
</evidence>
<proteinExistence type="predicted"/>
<evidence type="ECO:0000313" key="2">
    <source>
        <dbReference type="EMBL" id="CAG8811233.1"/>
    </source>
</evidence>
<name>A0A9N9K539_9GLOM</name>
<accession>A0A9N9K539</accession>
<dbReference type="AlphaFoldDB" id="A0A9N9K539"/>
<evidence type="ECO:0000313" key="3">
    <source>
        <dbReference type="Proteomes" id="UP000789405"/>
    </source>
</evidence>
<comment type="caution">
    <text evidence="2">The sequence shown here is derived from an EMBL/GenBank/DDBJ whole genome shotgun (WGS) entry which is preliminary data.</text>
</comment>
<feature type="non-terminal residue" evidence="2">
    <location>
        <position position="1"/>
    </location>
</feature>
<feature type="non-terminal residue" evidence="2">
    <location>
        <position position="153"/>
    </location>
</feature>
<feature type="coiled-coil region" evidence="1">
    <location>
        <begin position="60"/>
        <end position="115"/>
    </location>
</feature>
<gene>
    <name evidence="2" type="ORF">DERYTH_LOCUS25428</name>
</gene>
<dbReference type="Proteomes" id="UP000789405">
    <property type="component" value="Unassembled WGS sequence"/>
</dbReference>
<keyword evidence="3" id="KW-1185">Reference proteome</keyword>
<organism evidence="2 3">
    <name type="scientific">Dentiscutata erythropus</name>
    <dbReference type="NCBI Taxonomy" id="1348616"/>
    <lineage>
        <taxon>Eukaryota</taxon>
        <taxon>Fungi</taxon>
        <taxon>Fungi incertae sedis</taxon>
        <taxon>Mucoromycota</taxon>
        <taxon>Glomeromycotina</taxon>
        <taxon>Glomeromycetes</taxon>
        <taxon>Diversisporales</taxon>
        <taxon>Gigasporaceae</taxon>
        <taxon>Dentiscutata</taxon>
    </lineage>
</organism>
<keyword evidence="1" id="KW-0175">Coiled coil</keyword>
<dbReference type="EMBL" id="CAJVPY010047320">
    <property type="protein sequence ID" value="CAG8811233.1"/>
    <property type="molecule type" value="Genomic_DNA"/>
</dbReference>
<dbReference type="OrthoDB" id="2435337at2759"/>
<sequence>QQKPKPEALPCIFSKIVIKPRIGTDSTSSEIIDSGSMVKFGKMKELGGGETANQEKDEYIMLLTNTISELQQKIEEQKRKILELKNQISGYCEEIIRINNLYQEKREENKDLVEQWNSWHCNQEKRIQEAVNIALLERESLFEDIDFLIKNKN</sequence>
<reference evidence="2" key="1">
    <citation type="submission" date="2021-06" db="EMBL/GenBank/DDBJ databases">
        <authorList>
            <person name="Kallberg Y."/>
            <person name="Tangrot J."/>
            <person name="Rosling A."/>
        </authorList>
    </citation>
    <scope>NUCLEOTIDE SEQUENCE</scope>
    <source>
        <strain evidence="2">MA453B</strain>
    </source>
</reference>